<dbReference type="SUPFAM" id="SSF51445">
    <property type="entry name" value="(Trans)glycosidases"/>
    <property type="match status" value="1"/>
</dbReference>
<dbReference type="InterPro" id="IPR017853">
    <property type="entry name" value="GH"/>
</dbReference>
<dbReference type="PROSITE" id="PS51910">
    <property type="entry name" value="GH18_2"/>
    <property type="match status" value="1"/>
</dbReference>
<dbReference type="SMART" id="SM00636">
    <property type="entry name" value="Glyco_18"/>
    <property type="match status" value="1"/>
</dbReference>
<dbReference type="InterPro" id="IPR011583">
    <property type="entry name" value="Chitinase_II/V-like_cat"/>
</dbReference>
<dbReference type="Pfam" id="PF00704">
    <property type="entry name" value="Glyco_hydro_18"/>
    <property type="match status" value="1"/>
</dbReference>
<dbReference type="InterPro" id="IPR029070">
    <property type="entry name" value="Chitinase_insertion_sf"/>
</dbReference>
<evidence type="ECO:0000256" key="1">
    <source>
        <dbReference type="SAM" id="Phobius"/>
    </source>
</evidence>
<dbReference type="InterPro" id="IPR001223">
    <property type="entry name" value="Glyco_hydro18_cat"/>
</dbReference>
<dbReference type="Proteomes" id="UP000614200">
    <property type="component" value="Unassembled WGS sequence"/>
</dbReference>
<evidence type="ECO:0000313" key="4">
    <source>
        <dbReference type="Proteomes" id="UP000614200"/>
    </source>
</evidence>
<dbReference type="Gene3D" id="3.20.20.80">
    <property type="entry name" value="Glycosidases"/>
    <property type="match status" value="1"/>
</dbReference>
<keyword evidence="4" id="KW-1185">Reference proteome</keyword>
<sequence>MKSKMLVSLNVILIIMVCVLSFFLWQYYDKYQKLSLSLLNPDEAKNRTVFNDEWLEPNQFIVKNNRVYISLSTFEKYIDSETTLSGTGQRIYLKVDHIWHQFDKPVLTQYIDENMDAINVPLLYEDKIAYLDMSIVEKLYPVAHVYFQETNNLILYEDQKGQVGEIKANTDKYQKVNADLFKSDVSESKEQIWIVGEHKNYYHILDEMGYSTYVKKNAVSQVQKAPVSNKIFSTPETVALKKPFSLTFEVIDQYTDNFKKQNTRLDAGIDVISPTWFNLNIDGIIINSADLSYTAFVKDQDVQLWGLFKNNFSPKWTKTLLNSEVYQKKAVAQMLLYAAIYDLDGINLDFENIYLEDQDALSRFVKELAQVTGAYNQIISMDVTRPKGSDTWSKVYDRQTLSQFVDYMILMAYDEHWGSSPVSGSVASMGWTEESIIMSLEEIPSEKLVLGIPLYMRVWQETPIKNGRYKKVGSRAITLAGFDKMMSERNLELTYDEHSGQYYTEYFEGGDRYRIWVEDEHALNKRLDLSDQYTLPGIATWRHNFERNSTFPVIFTWQSLER</sequence>
<name>A0ABR9ZZH7_9FIRM</name>
<gene>
    <name evidence="3" type="ORF">ISU02_20010</name>
</gene>
<accession>A0ABR9ZZH7</accession>
<protein>
    <recommendedName>
        <fullName evidence="2">GH18 domain-containing protein</fullName>
    </recommendedName>
</protein>
<dbReference type="RefSeq" id="WP_194703621.1">
    <property type="nucleotide sequence ID" value="NZ_JADKNH010000015.1"/>
</dbReference>
<dbReference type="PANTHER" id="PTHR46066">
    <property type="entry name" value="CHITINASE DOMAIN-CONTAINING PROTEIN 1 FAMILY MEMBER"/>
    <property type="match status" value="1"/>
</dbReference>
<keyword evidence="1" id="KW-0472">Membrane</keyword>
<feature type="domain" description="GH18" evidence="2">
    <location>
        <begin position="235"/>
        <end position="562"/>
    </location>
</feature>
<proteinExistence type="predicted"/>
<reference evidence="3 4" key="1">
    <citation type="submission" date="2020-11" db="EMBL/GenBank/DDBJ databases">
        <title>Fusibacter basophilias sp. nov.</title>
        <authorList>
            <person name="Qiu D."/>
        </authorList>
    </citation>
    <scope>NUCLEOTIDE SEQUENCE [LARGE SCALE GENOMIC DNA]</scope>
    <source>
        <strain evidence="3 4">Q10-2</strain>
    </source>
</reference>
<keyword evidence="1" id="KW-0812">Transmembrane</keyword>
<dbReference type="EMBL" id="JADKNH010000015">
    <property type="protein sequence ID" value="MBF4695386.1"/>
    <property type="molecule type" value="Genomic_DNA"/>
</dbReference>
<feature type="transmembrane region" description="Helical" evidence="1">
    <location>
        <begin position="7"/>
        <end position="28"/>
    </location>
</feature>
<dbReference type="PANTHER" id="PTHR46066:SF2">
    <property type="entry name" value="CHITINASE DOMAIN-CONTAINING PROTEIN 1"/>
    <property type="match status" value="1"/>
</dbReference>
<keyword evidence="1" id="KW-1133">Transmembrane helix</keyword>
<organism evidence="3 4">
    <name type="scientific">Fusibacter ferrireducens</name>
    <dbReference type="NCBI Taxonomy" id="2785058"/>
    <lineage>
        <taxon>Bacteria</taxon>
        <taxon>Bacillati</taxon>
        <taxon>Bacillota</taxon>
        <taxon>Clostridia</taxon>
        <taxon>Eubacteriales</taxon>
        <taxon>Eubacteriales Family XII. Incertae Sedis</taxon>
        <taxon>Fusibacter</taxon>
    </lineage>
</organism>
<comment type="caution">
    <text evidence="3">The sequence shown here is derived from an EMBL/GenBank/DDBJ whole genome shotgun (WGS) entry which is preliminary data.</text>
</comment>
<evidence type="ECO:0000313" key="3">
    <source>
        <dbReference type="EMBL" id="MBF4695386.1"/>
    </source>
</evidence>
<evidence type="ECO:0000259" key="2">
    <source>
        <dbReference type="PROSITE" id="PS51910"/>
    </source>
</evidence>
<dbReference type="Gene3D" id="3.10.50.10">
    <property type="match status" value="1"/>
</dbReference>